<reference evidence="2" key="1">
    <citation type="journal article" date="2019" name="Int. J. Syst. Evol. Microbiol.">
        <title>The Global Catalogue of Microorganisms (GCM) 10K type strain sequencing project: providing services to taxonomists for standard genome sequencing and annotation.</title>
        <authorList>
            <consortium name="The Broad Institute Genomics Platform"/>
            <consortium name="The Broad Institute Genome Sequencing Center for Infectious Disease"/>
            <person name="Wu L."/>
            <person name="Ma J."/>
        </authorList>
    </citation>
    <scope>NUCLEOTIDE SEQUENCE [LARGE SCALE GENOMIC DNA]</scope>
    <source>
        <strain evidence="2">CCUG 63369</strain>
    </source>
</reference>
<protein>
    <submittedName>
        <fullName evidence="1">Uncharacterized protein</fullName>
    </submittedName>
</protein>
<proteinExistence type="predicted"/>
<sequence>MTLVSLIRTSGVLAVAGLLLLMLLVAVLRLAALPLALAALALDGLADAATQPFADAEGGVRR</sequence>
<organism evidence="1 2">
    <name type="scientific">Streptomonospora algeriensis</name>
    <dbReference type="NCBI Taxonomy" id="995084"/>
    <lineage>
        <taxon>Bacteria</taxon>
        <taxon>Bacillati</taxon>
        <taxon>Actinomycetota</taxon>
        <taxon>Actinomycetes</taxon>
        <taxon>Streptosporangiales</taxon>
        <taxon>Nocardiopsidaceae</taxon>
        <taxon>Streptomonospora</taxon>
    </lineage>
</organism>
<keyword evidence="2" id="KW-1185">Reference proteome</keyword>
<evidence type="ECO:0000313" key="2">
    <source>
        <dbReference type="Proteomes" id="UP001596956"/>
    </source>
</evidence>
<dbReference type="EMBL" id="JBHTHR010000104">
    <property type="protein sequence ID" value="MFD0800826.1"/>
    <property type="molecule type" value="Genomic_DNA"/>
</dbReference>
<comment type="caution">
    <text evidence="1">The sequence shown here is derived from an EMBL/GenBank/DDBJ whole genome shotgun (WGS) entry which is preliminary data.</text>
</comment>
<evidence type="ECO:0000313" key="1">
    <source>
        <dbReference type="EMBL" id="MFD0800826.1"/>
    </source>
</evidence>
<accession>A0ABW3BD77</accession>
<name>A0ABW3BD77_9ACTN</name>
<gene>
    <name evidence="1" type="ORF">ACFQZU_05770</name>
</gene>
<dbReference type="Proteomes" id="UP001596956">
    <property type="component" value="Unassembled WGS sequence"/>
</dbReference>